<protein>
    <submittedName>
        <fullName evidence="3">Uncharacterized protein</fullName>
    </submittedName>
</protein>
<proteinExistence type="predicted"/>
<feature type="region of interest" description="Disordered" evidence="1">
    <location>
        <begin position="280"/>
        <end position="306"/>
    </location>
</feature>
<dbReference type="OrthoDB" id="2802667at2759"/>
<feature type="compositionally biased region" description="Polar residues" evidence="1">
    <location>
        <begin position="287"/>
        <end position="296"/>
    </location>
</feature>
<dbReference type="AlphaFoldDB" id="A0A8S0VTY5"/>
<dbReference type="Proteomes" id="UP000467700">
    <property type="component" value="Unassembled WGS sequence"/>
</dbReference>
<comment type="caution">
    <text evidence="3">The sequence shown here is derived from an EMBL/GenBank/DDBJ whole genome shotgun (WGS) entry which is preliminary data.</text>
</comment>
<feature type="compositionally biased region" description="Low complexity" evidence="1">
    <location>
        <begin position="171"/>
        <end position="190"/>
    </location>
</feature>
<keyword evidence="4" id="KW-1185">Reference proteome</keyword>
<feature type="region of interest" description="Disordered" evidence="1">
    <location>
        <begin position="171"/>
        <end position="192"/>
    </location>
</feature>
<feature type="signal peptide" evidence="2">
    <location>
        <begin position="1"/>
        <end position="21"/>
    </location>
</feature>
<accession>A0A8S0VTY5</accession>
<evidence type="ECO:0000313" key="4">
    <source>
        <dbReference type="Proteomes" id="UP000467700"/>
    </source>
</evidence>
<organism evidence="3 4">
    <name type="scientific">Cyclocybe aegerita</name>
    <name type="common">Black poplar mushroom</name>
    <name type="synonym">Agrocybe aegerita</name>
    <dbReference type="NCBI Taxonomy" id="1973307"/>
    <lineage>
        <taxon>Eukaryota</taxon>
        <taxon>Fungi</taxon>
        <taxon>Dikarya</taxon>
        <taxon>Basidiomycota</taxon>
        <taxon>Agaricomycotina</taxon>
        <taxon>Agaricomycetes</taxon>
        <taxon>Agaricomycetidae</taxon>
        <taxon>Agaricales</taxon>
        <taxon>Agaricineae</taxon>
        <taxon>Bolbitiaceae</taxon>
        <taxon>Cyclocybe</taxon>
    </lineage>
</organism>
<evidence type="ECO:0000313" key="3">
    <source>
        <dbReference type="EMBL" id="CAA7269309.1"/>
    </source>
</evidence>
<keyword evidence="2" id="KW-0732">Signal</keyword>
<reference evidence="3 4" key="1">
    <citation type="submission" date="2020-01" db="EMBL/GenBank/DDBJ databases">
        <authorList>
            <person name="Gupta K D."/>
        </authorList>
    </citation>
    <scope>NUCLEOTIDE SEQUENCE [LARGE SCALE GENOMIC DNA]</scope>
</reference>
<sequence>MQLTISVAFALFASTATFVRAIPIVNSTTLRQNALDAQKLNVEFQSIKPSDACKTGAIACVDNAIADCVDSKWDTKSTVCPDSVQCFALPSSNAVGTALGCTSRRSALSIMELAGVKGGMTGSDIFTDTSDTSTSAGASATASGSVSSQEATSAVTSTSISAFASITASSSASSQAPPSTITSTPISRATQASGPDAVTVTVFVTVNGTSATTTTLSPEEFTSSLSAIFKSASATLLPSSSTYSAASSVSATDPAESTISVSAFTRIVATDLSGTSAASGVTSAATPINTSPSAATGGSSGYGGYY</sequence>
<feature type="chain" id="PRO_5035720060" evidence="2">
    <location>
        <begin position="22"/>
        <end position="306"/>
    </location>
</feature>
<name>A0A8S0VTY5_CYCAE</name>
<evidence type="ECO:0000256" key="1">
    <source>
        <dbReference type="SAM" id="MobiDB-lite"/>
    </source>
</evidence>
<gene>
    <name evidence="3" type="ORF">AAE3_LOCUS11552</name>
</gene>
<dbReference type="EMBL" id="CACVBS010000077">
    <property type="protein sequence ID" value="CAA7269309.1"/>
    <property type="molecule type" value="Genomic_DNA"/>
</dbReference>
<evidence type="ECO:0000256" key="2">
    <source>
        <dbReference type="SAM" id="SignalP"/>
    </source>
</evidence>